<protein>
    <submittedName>
        <fullName evidence="1">Uncharacterized protein</fullName>
    </submittedName>
</protein>
<sequence>MTHWLLLTDYSASTLGPVVQRKQGTELKDREFGGGIVQRFVSSGKKKLKMKGFLLWMTKLLDGRTAKLALVRAEIKKQPMQAALLLLSIRPDAV</sequence>
<name>A0A1C3ED28_9GAMM</name>
<comment type="caution">
    <text evidence="1">The sequence shown here is derived from an EMBL/GenBank/DDBJ whole genome shotgun (WGS) entry which is preliminary data.</text>
</comment>
<keyword evidence="2" id="KW-1185">Reference proteome</keyword>
<accession>A0A1C3ED28</accession>
<reference evidence="1 2" key="1">
    <citation type="submission" date="2016-05" db="EMBL/GenBank/DDBJ databases">
        <title>Genomic Taxonomy of the Vibrionaceae.</title>
        <authorList>
            <person name="Gomez-Gil B."/>
            <person name="Enciso-Ibarra J."/>
        </authorList>
    </citation>
    <scope>NUCLEOTIDE SEQUENCE [LARGE SCALE GENOMIC DNA]</scope>
    <source>
        <strain evidence="1 2">CAIM 1920</strain>
    </source>
</reference>
<gene>
    <name evidence="1" type="ORF">A8L45_18045</name>
</gene>
<evidence type="ECO:0000313" key="2">
    <source>
        <dbReference type="Proteomes" id="UP000094936"/>
    </source>
</evidence>
<dbReference type="STRING" id="1080227.A8L45_18045"/>
<organism evidence="1 2">
    <name type="scientific">Veronia pacifica</name>
    <dbReference type="NCBI Taxonomy" id="1080227"/>
    <lineage>
        <taxon>Bacteria</taxon>
        <taxon>Pseudomonadati</taxon>
        <taxon>Pseudomonadota</taxon>
        <taxon>Gammaproteobacteria</taxon>
        <taxon>Vibrionales</taxon>
        <taxon>Vibrionaceae</taxon>
        <taxon>Veronia</taxon>
    </lineage>
</organism>
<dbReference type="EMBL" id="LYBM01000040">
    <property type="protein sequence ID" value="ODA31152.1"/>
    <property type="molecule type" value="Genomic_DNA"/>
</dbReference>
<proteinExistence type="predicted"/>
<evidence type="ECO:0000313" key="1">
    <source>
        <dbReference type="EMBL" id="ODA31152.1"/>
    </source>
</evidence>
<dbReference type="AlphaFoldDB" id="A0A1C3ED28"/>
<dbReference type="Proteomes" id="UP000094936">
    <property type="component" value="Unassembled WGS sequence"/>
</dbReference>